<organism evidence="1 2">
    <name type="scientific">Micrococcus terreus</name>
    <dbReference type="NCBI Taxonomy" id="574650"/>
    <lineage>
        <taxon>Bacteria</taxon>
        <taxon>Bacillati</taxon>
        <taxon>Actinomycetota</taxon>
        <taxon>Actinomycetes</taxon>
        <taxon>Micrococcales</taxon>
        <taxon>Micrococcaceae</taxon>
        <taxon>Micrococcus</taxon>
    </lineage>
</organism>
<evidence type="ECO:0000313" key="1">
    <source>
        <dbReference type="EMBL" id="SFV24982.1"/>
    </source>
</evidence>
<keyword evidence="2" id="KW-1185">Reference proteome</keyword>
<reference evidence="1 2" key="1">
    <citation type="submission" date="2016-10" db="EMBL/GenBank/DDBJ databases">
        <authorList>
            <person name="de Groot N.N."/>
        </authorList>
    </citation>
    <scope>NUCLEOTIDE SEQUENCE [LARGE SCALE GENOMIC DNA]</scope>
    <source>
        <strain evidence="1 2">CGMCC 1.7054</strain>
    </source>
</reference>
<dbReference type="OrthoDB" id="3234479at2"/>
<evidence type="ECO:0000313" key="2">
    <source>
        <dbReference type="Proteomes" id="UP000198881"/>
    </source>
</evidence>
<dbReference type="RefSeq" id="WP_143109528.1">
    <property type="nucleotide sequence ID" value="NZ_FPCG01000017.1"/>
</dbReference>
<dbReference type="AlphaFoldDB" id="A0A1I7MSS7"/>
<protein>
    <recommendedName>
        <fullName evidence="3">DUF559 domain-containing protein</fullName>
    </recommendedName>
</protein>
<proteinExistence type="predicted"/>
<dbReference type="Proteomes" id="UP000198881">
    <property type="component" value="Unassembled WGS sequence"/>
</dbReference>
<dbReference type="EMBL" id="FPCG01000017">
    <property type="protein sequence ID" value="SFV24982.1"/>
    <property type="molecule type" value="Genomic_DNA"/>
</dbReference>
<accession>A0A1I7MSS7</accession>
<dbReference type="STRING" id="574650.SAMN04487966_1171"/>
<gene>
    <name evidence="1" type="ORF">SAMN04487966_1171</name>
</gene>
<name>A0A1I7MSS7_9MICC</name>
<sequence>MSRRPTLNLPPDAPLFFSARQAEALQVGWSRLSGPAGHRQLRGIYRTRAVDAPAGATDPAEVHAALLRALQWAPGEGKDIASHESAAFLWGCPDVAAPDSVHLTSIAGDRRRGLPGTTGHRGKVLPTEVVERDGVVLTNPARTWLDLAATAWEDQLVVWGDWLVHPVWGGDWDAVPFTTPKDLELLLTHHRGRPGIRRARAALDRVRVGSDSPRETLLRLALVDAGLPEPAVNLPIRDAQGRIIHQGDLVYEEFRTTLEYEGRHHSDPDQVARDIARHEALAAHDWLELRFSARHAQDNWRPAIRKVRQGLRSRGWHGRTPTHMQLEVSYHLHQPGTLPGRLVVNRLVP</sequence>
<evidence type="ECO:0008006" key="3">
    <source>
        <dbReference type="Google" id="ProtNLM"/>
    </source>
</evidence>